<accession>A0AAV9XBF7</accession>
<dbReference type="AlphaFoldDB" id="A0AAV9XBF7"/>
<dbReference type="Proteomes" id="UP001365542">
    <property type="component" value="Unassembled WGS sequence"/>
</dbReference>
<keyword evidence="3" id="KW-1185">Reference proteome</keyword>
<keyword evidence="1" id="KW-1133">Transmembrane helix</keyword>
<keyword evidence="1" id="KW-0812">Transmembrane</keyword>
<protein>
    <submittedName>
        <fullName evidence="2">Uncharacterized protein</fullName>
    </submittedName>
</protein>
<evidence type="ECO:0000256" key="1">
    <source>
        <dbReference type="SAM" id="Phobius"/>
    </source>
</evidence>
<proteinExistence type="predicted"/>
<evidence type="ECO:0000313" key="3">
    <source>
        <dbReference type="Proteomes" id="UP001365542"/>
    </source>
</evidence>
<gene>
    <name evidence="2" type="ORF">TWF694_010506</name>
</gene>
<comment type="caution">
    <text evidence="2">The sequence shown here is derived from an EMBL/GenBank/DDBJ whole genome shotgun (WGS) entry which is preliminary data.</text>
</comment>
<reference evidence="2 3" key="1">
    <citation type="submission" date="2019-10" db="EMBL/GenBank/DDBJ databases">
        <authorList>
            <person name="Palmer J.M."/>
        </authorList>
    </citation>
    <scope>NUCLEOTIDE SEQUENCE [LARGE SCALE GENOMIC DNA]</scope>
    <source>
        <strain evidence="2 3">TWF694</strain>
    </source>
</reference>
<feature type="transmembrane region" description="Helical" evidence="1">
    <location>
        <begin position="6"/>
        <end position="28"/>
    </location>
</feature>
<keyword evidence="1" id="KW-0472">Membrane</keyword>
<name>A0AAV9XBF7_9PEZI</name>
<sequence length="107" mass="12561">MPEPITLSIALAILGGVATAAGVLLNYIQSLYKWFKRRGYRHIAGYCKYLKHYVRIYEQRGFLDDSGKANFRYYLERLQNAEWKNKLQNEGQRELLESAQKIENMLD</sequence>
<dbReference type="EMBL" id="JAVHJO010000007">
    <property type="protein sequence ID" value="KAK6538956.1"/>
    <property type="molecule type" value="Genomic_DNA"/>
</dbReference>
<organism evidence="2 3">
    <name type="scientific">Orbilia ellipsospora</name>
    <dbReference type="NCBI Taxonomy" id="2528407"/>
    <lineage>
        <taxon>Eukaryota</taxon>
        <taxon>Fungi</taxon>
        <taxon>Dikarya</taxon>
        <taxon>Ascomycota</taxon>
        <taxon>Pezizomycotina</taxon>
        <taxon>Orbiliomycetes</taxon>
        <taxon>Orbiliales</taxon>
        <taxon>Orbiliaceae</taxon>
        <taxon>Orbilia</taxon>
    </lineage>
</organism>
<evidence type="ECO:0000313" key="2">
    <source>
        <dbReference type="EMBL" id="KAK6538956.1"/>
    </source>
</evidence>